<keyword evidence="2" id="KW-1185">Reference proteome</keyword>
<dbReference type="OrthoDB" id="5888618at2759"/>
<evidence type="ECO:0000313" key="1">
    <source>
        <dbReference type="EMBL" id="KIH47853.1"/>
    </source>
</evidence>
<gene>
    <name evidence="1" type="ORF">ANCDUO_22082</name>
</gene>
<protein>
    <submittedName>
        <fullName evidence="1">Uncharacterized protein</fullName>
    </submittedName>
</protein>
<feature type="non-terminal residue" evidence="1">
    <location>
        <position position="106"/>
    </location>
</feature>
<name>A0A0C2BVA0_9BILA</name>
<organism evidence="1 2">
    <name type="scientific">Ancylostoma duodenale</name>
    <dbReference type="NCBI Taxonomy" id="51022"/>
    <lineage>
        <taxon>Eukaryota</taxon>
        <taxon>Metazoa</taxon>
        <taxon>Ecdysozoa</taxon>
        <taxon>Nematoda</taxon>
        <taxon>Chromadorea</taxon>
        <taxon>Rhabditida</taxon>
        <taxon>Rhabditina</taxon>
        <taxon>Rhabditomorpha</taxon>
        <taxon>Strongyloidea</taxon>
        <taxon>Ancylostomatidae</taxon>
        <taxon>Ancylostomatinae</taxon>
        <taxon>Ancylostoma</taxon>
    </lineage>
</organism>
<accession>A0A0C2BVA0</accession>
<dbReference type="EMBL" id="KN765165">
    <property type="protein sequence ID" value="KIH47853.1"/>
    <property type="molecule type" value="Genomic_DNA"/>
</dbReference>
<dbReference type="Proteomes" id="UP000054047">
    <property type="component" value="Unassembled WGS sequence"/>
</dbReference>
<evidence type="ECO:0000313" key="2">
    <source>
        <dbReference type="Proteomes" id="UP000054047"/>
    </source>
</evidence>
<sequence>MLERKQRRLAALLGLIVSRKSPIRVLSCSNESMFVTKFVLRRTPTPPTLLFQVRRNSSSPLSKFEFCGRCLLDSVSPMMSYLIFLACTIRSSVEVSDASVRALKVQ</sequence>
<proteinExistence type="predicted"/>
<reference evidence="1 2" key="1">
    <citation type="submission" date="2013-12" db="EMBL/GenBank/DDBJ databases">
        <title>Draft genome of the parsitic nematode Ancylostoma duodenale.</title>
        <authorList>
            <person name="Mitreva M."/>
        </authorList>
    </citation>
    <scope>NUCLEOTIDE SEQUENCE [LARGE SCALE GENOMIC DNA]</scope>
    <source>
        <strain evidence="1 2">Zhejiang</strain>
    </source>
</reference>
<dbReference type="AlphaFoldDB" id="A0A0C2BVA0"/>